<keyword evidence="3" id="KW-1185">Reference proteome</keyword>
<evidence type="ECO:0000313" key="3">
    <source>
        <dbReference type="Proteomes" id="UP000789396"/>
    </source>
</evidence>
<sequence length="175" mass="20609">MPRPNAKSRVASSKTRNKAGVFVANSKDINDVEKNMDILEDWKLFEIIHDSFQNYALKTIEWHKKADKKLKPTFYTAKQMRTLNEMWSIKARDKGKAPALSYREDILAQSKRQMQRIEERYNELKNQLRSLQNAKKNLAKSQPYEVITRGEKKINASEKIADTLWKDIWNTEYIS</sequence>
<protein>
    <submittedName>
        <fullName evidence="2">16483_t:CDS:1</fullName>
    </submittedName>
</protein>
<organism evidence="2 3">
    <name type="scientific">Racocetra fulgida</name>
    <dbReference type="NCBI Taxonomy" id="60492"/>
    <lineage>
        <taxon>Eukaryota</taxon>
        <taxon>Fungi</taxon>
        <taxon>Fungi incertae sedis</taxon>
        <taxon>Mucoromycota</taxon>
        <taxon>Glomeromycotina</taxon>
        <taxon>Glomeromycetes</taxon>
        <taxon>Diversisporales</taxon>
        <taxon>Gigasporaceae</taxon>
        <taxon>Racocetra</taxon>
    </lineage>
</organism>
<dbReference type="Proteomes" id="UP000789396">
    <property type="component" value="Unassembled WGS sequence"/>
</dbReference>
<evidence type="ECO:0000256" key="1">
    <source>
        <dbReference type="SAM" id="Coils"/>
    </source>
</evidence>
<dbReference type="AlphaFoldDB" id="A0A9N9J040"/>
<feature type="non-terminal residue" evidence="2">
    <location>
        <position position="175"/>
    </location>
</feature>
<proteinExistence type="predicted"/>
<reference evidence="2" key="1">
    <citation type="submission" date="2021-06" db="EMBL/GenBank/DDBJ databases">
        <authorList>
            <person name="Kallberg Y."/>
            <person name="Tangrot J."/>
            <person name="Rosling A."/>
        </authorList>
    </citation>
    <scope>NUCLEOTIDE SEQUENCE</scope>
    <source>
        <strain evidence="2">IN212</strain>
    </source>
</reference>
<gene>
    <name evidence="2" type="ORF">RFULGI_LOCUS13788</name>
</gene>
<evidence type="ECO:0000313" key="2">
    <source>
        <dbReference type="EMBL" id="CAG8753726.1"/>
    </source>
</evidence>
<keyword evidence="1" id="KW-0175">Coiled coil</keyword>
<feature type="coiled-coil region" evidence="1">
    <location>
        <begin position="107"/>
        <end position="141"/>
    </location>
</feature>
<dbReference type="EMBL" id="CAJVPZ010037532">
    <property type="protein sequence ID" value="CAG8753726.1"/>
    <property type="molecule type" value="Genomic_DNA"/>
</dbReference>
<dbReference type="OrthoDB" id="2420864at2759"/>
<comment type="caution">
    <text evidence="2">The sequence shown here is derived from an EMBL/GenBank/DDBJ whole genome shotgun (WGS) entry which is preliminary data.</text>
</comment>
<accession>A0A9N9J040</accession>
<name>A0A9N9J040_9GLOM</name>